<dbReference type="EMBL" id="JH822821">
    <property type="protein sequence ID" value="EKC17495.1"/>
    <property type="molecule type" value="Genomic_DNA"/>
</dbReference>
<dbReference type="AlphaFoldDB" id="K1PM13"/>
<dbReference type="InParanoid" id="K1PM13"/>
<dbReference type="GO" id="GO:0046872">
    <property type="term" value="F:metal ion binding"/>
    <property type="evidence" value="ECO:0007669"/>
    <property type="project" value="UniProtKB-KW"/>
</dbReference>
<gene>
    <name evidence="5" type="ORF">CGI_10000699</name>
</gene>
<reference evidence="5" key="1">
    <citation type="journal article" date="2012" name="Nature">
        <title>The oyster genome reveals stress adaptation and complexity of shell formation.</title>
        <authorList>
            <person name="Zhang G."/>
            <person name="Fang X."/>
            <person name="Guo X."/>
            <person name="Li L."/>
            <person name="Luo R."/>
            <person name="Xu F."/>
            <person name="Yang P."/>
            <person name="Zhang L."/>
            <person name="Wang X."/>
            <person name="Qi H."/>
            <person name="Xiong Z."/>
            <person name="Que H."/>
            <person name="Xie Y."/>
            <person name="Holland P.W."/>
            <person name="Paps J."/>
            <person name="Zhu Y."/>
            <person name="Wu F."/>
            <person name="Chen Y."/>
            <person name="Wang J."/>
            <person name="Peng C."/>
            <person name="Meng J."/>
            <person name="Yang L."/>
            <person name="Liu J."/>
            <person name="Wen B."/>
            <person name="Zhang N."/>
            <person name="Huang Z."/>
            <person name="Zhu Q."/>
            <person name="Feng Y."/>
            <person name="Mount A."/>
            <person name="Hedgecock D."/>
            <person name="Xu Z."/>
            <person name="Liu Y."/>
            <person name="Domazet-Loso T."/>
            <person name="Du Y."/>
            <person name="Sun X."/>
            <person name="Zhang S."/>
            <person name="Liu B."/>
            <person name="Cheng P."/>
            <person name="Jiang X."/>
            <person name="Li J."/>
            <person name="Fan D."/>
            <person name="Wang W."/>
            <person name="Fu W."/>
            <person name="Wang T."/>
            <person name="Wang B."/>
            <person name="Zhang J."/>
            <person name="Peng Z."/>
            <person name="Li Y."/>
            <person name="Li N."/>
            <person name="Wang J."/>
            <person name="Chen M."/>
            <person name="He Y."/>
            <person name="Tan F."/>
            <person name="Song X."/>
            <person name="Zheng Q."/>
            <person name="Huang R."/>
            <person name="Yang H."/>
            <person name="Du X."/>
            <person name="Chen L."/>
            <person name="Yang M."/>
            <person name="Gaffney P.M."/>
            <person name="Wang S."/>
            <person name="Luo L."/>
            <person name="She Z."/>
            <person name="Ming Y."/>
            <person name="Huang W."/>
            <person name="Zhang S."/>
            <person name="Huang B."/>
            <person name="Zhang Y."/>
            <person name="Qu T."/>
            <person name="Ni P."/>
            <person name="Miao G."/>
            <person name="Wang J."/>
            <person name="Wang Q."/>
            <person name="Steinberg C.E."/>
            <person name="Wang H."/>
            <person name="Li N."/>
            <person name="Qian L."/>
            <person name="Zhang G."/>
            <person name="Li Y."/>
            <person name="Yang H."/>
            <person name="Liu X."/>
            <person name="Wang J."/>
            <person name="Yin Y."/>
            <person name="Wang J."/>
        </authorList>
    </citation>
    <scope>NUCLEOTIDE SEQUENCE [LARGE SCALE GENOMIC DNA]</scope>
    <source>
        <strain evidence="5">05x7-T-G4-1.051#20</strain>
    </source>
</reference>
<dbReference type="HOGENOM" id="CLU_048171_0_0_1"/>
<evidence type="ECO:0000256" key="1">
    <source>
        <dbReference type="ARBA" id="ARBA00001968"/>
    </source>
</evidence>
<dbReference type="PANTHER" id="PTHR23080">
    <property type="entry name" value="THAP DOMAIN PROTEIN"/>
    <property type="match status" value="1"/>
</dbReference>
<dbReference type="Pfam" id="PF13613">
    <property type="entry name" value="HTH_Tnp_4"/>
    <property type="match status" value="1"/>
</dbReference>
<keyword evidence="2" id="KW-0479">Metal-binding</keyword>
<dbReference type="InterPro" id="IPR027806">
    <property type="entry name" value="HARBI1_dom"/>
</dbReference>
<dbReference type="Pfam" id="PF13359">
    <property type="entry name" value="DDE_Tnp_4"/>
    <property type="match status" value="1"/>
</dbReference>
<evidence type="ECO:0000259" key="4">
    <source>
        <dbReference type="Pfam" id="PF13613"/>
    </source>
</evidence>
<sequence length="457" mass="51271">MPGSGQKHYGCFNCPKRVRQKDRHTISSRNRAFIAKLTGRTPSNSDFLCNKCRCKCQHHIKKKTSIPSLVQQVPAQSTEAPPFSPPSIPLPFPSTSRGHASCCMCKRQGPKLVVVPVGVRHHIFITKEVIIPAGARCCPNHLQQNIDDLNPLSDSTLFNKTGITELVKFLRNEVLKKERTRLDLDSSGNLASTDYQSLLGIPKSAFEDLLKYVEGKVKVTPVRTVRTTLAIFLMKLRGGESNRILSTLFNISKSSVHRGVKSIRTALMNGGFVAENLGFGHVTREQIIQEHTRPLAQMILGDTVSQPAILVLDGTYIYRHKSGNFKFQRQSFSLHKGRPLVKPMIIVSTTGYFVSVLGPYIARNNDATILNHIMHSNLEDIRSWVQEEDIFVVDRGFRDSLDCLEQMGINAKMPSFLNKGDKQMSTENANTSRLVTKVWNIISINISFNIRYICKIN</sequence>
<name>K1PM13_MAGGI</name>
<accession>K1PM13</accession>
<feature type="domain" description="Transposase Helix-turn-helix" evidence="4">
    <location>
        <begin position="229"/>
        <end position="266"/>
    </location>
</feature>
<protein>
    <submittedName>
        <fullName evidence="5">Uncharacterized protein</fullName>
    </submittedName>
</protein>
<evidence type="ECO:0000256" key="2">
    <source>
        <dbReference type="ARBA" id="ARBA00022723"/>
    </source>
</evidence>
<comment type="cofactor">
    <cofactor evidence="1">
        <name>a divalent metal cation</name>
        <dbReference type="ChEBI" id="CHEBI:60240"/>
    </cofactor>
</comment>
<feature type="domain" description="DDE Tnp4" evidence="3">
    <location>
        <begin position="312"/>
        <end position="438"/>
    </location>
</feature>
<evidence type="ECO:0000313" key="5">
    <source>
        <dbReference type="EMBL" id="EKC17495.1"/>
    </source>
</evidence>
<dbReference type="InterPro" id="IPR027805">
    <property type="entry name" value="Transposase_HTH_dom"/>
</dbReference>
<dbReference type="PANTHER" id="PTHR23080:SF141">
    <property type="entry name" value="TRANSPOSASE HELIX-TURN-HELIX DOMAIN-CONTAINING PROTEIN"/>
    <property type="match status" value="1"/>
</dbReference>
<evidence type="ECO:0000259" key="3">
    <source>
        <dbReference type="Pfam" id="PF13359"/>
    </source>
</evidence>
<proteinExistence type="predicted"/>
<organism evidence="5">
    <name type="scientific">Magallana gigas</name>
    <name type="common">Pacific oyster</name>
    <name type="synonym">Crassostrea gigas</name>
    <dbReference type="NCBI Taxonomy" id="29159"/>
    <lineage>
        <taxon>Eukaryota</taxon>
        <taxon>Metazoa</taxon>
        <taxon>Spiralia</taxon>
        <taxon>Lophotrochozoa</taxon>
        <taxon>Mollusca</taxon>
        <taxon>Bivalvia</taxon>
        <taxon>Autobranchia</taxon>
        <taxon>Pteriomorphia</taxon>
        <taxon>Ostreida</taxon>
        <taxon>Ostreoidea</taxon>
        <taxon>Ostreidae</taxon>
        <taxon>Magallana</taxon>
    </lineage>
</organism>